<dbReference type="Proteomes" id="UP000248889">
    <property type="component" value="Unassembled WGS sequence"/>
</dbReference>
<dbReference type="InterPro" id="IPR036291">
    <property type="entry name" value="NAD(P)-bd_dom_sf"/>
</dbReference>
<feature type="domain" description="NAD-dependent epimerase/dehydratase" evidence="1">
    <location>
        <begin position="14"/>
        <end position="253"/>
    </location>
</feature>
<sequence>MEDASLDSNEHRLALVTGAGGFIGSHLVDELLARGWRVRAVDRRSPSGDSLAARNLAHAIGSPRFAFEHVDVAGPHLGELLAEVDAVFHLAAATGVRGSWGKNFASYVQDNITATHQLIEQCERAGVPRLVVASSSSVYGGAAGGASSESGAVRPLSPYGVSKLAAEQLALAYAARRDAATQVVALRFFTVYGPRQREDMAIARMLNAVRTGRAMRLYGDGSQRRNFTYVSDVVAALVRAEHTALTGRAVNVAGPATLSVRELLELVAEVTGRSVPFVEVAARSGDPEATEADFELSRTVLAYRPQVWPREGIAAQWEWMHHNGTRGHA</sequence>
<comment type="caution">
    <text evidence="2">The sequence shown here is derived from an EMBL/GenBank/DDBJ whole genome shotgun (WGS) entry which is preliminary data.</text>
</comment>
<dbReference type="PANTHER" id="PTHR43245:SF13">
    <property type="entry name" value="UDP-D-APIOSE_UDP-D-XYLOSE SYNTHASE 2"/>
    <property type="match status" value="1"/>
</dbReference>
<reference evidence="2 3" key="1">
    <citation type="submission" date="2018-06" db="EMBL/GenBank/DDBJ databases">
        <title>Streptacidiphilus pinicola sp. nov., isolated from pine grove soil.</title>
        <authorList>
            <person name="Roh S.G."/>
            <person name="Park S."/>
            <person name="Kim M.-K."/>
            <person name="Yun B.-R."/>
            <person name="Park J."/>
            <person name="Kim M.J."/>
            <person name="Kim Y.S."/>
            <person name="Kim S.B."/>
        </authorList>
    </citation>
    <scope>NUCLEOTIDE SEQUENCE [LARGE SCALE GENOMIC DNA]</scope>
    <source>
        <strain evidence="2 3">MMS16-CNU450</strain>
    </source>
</reference>
<organism evidence="2 3">
    <name type="scientific">Streptacidiphilus pinicola</name>
    <dbReference type="NCBI Taxonomy" id="2219663"/>
    <lineage>
        <taxon>Bacteria</taxon>
        <taxon>Bacillati</taxon>
        <taxon>Actinomycetota</taxon>
        <taxon>Actinomycetes</taxon>
        <taxon>Kitasatosporales</taxon>
        <taxon>Streptomycetaceae</taxon>
        <taxon>Streptacidiphilus</taxon>
    </lineage>
</organism>
<dbReference type="AlphaFoldDB" id="A0A2X0IM70"/>
<dbReference type="Gene3D" id="3.40.50.720">
    <property type="entry name" value="NAD(P)-binding Rossmann-like Domain"/>
    <property type="match status" value="1"/>
</dbReference>
<keyword evidence="3" id="KW-1185">Reference proteome</keyword>
<dbReference type="InterPro" id="IPR001509">
    <property type="entry name" value="Epimerase_deHydtase"/>
</dbReference>
<protein>
    <recommendedName>
        <fullName evidence="1">NAD-dependent epimerase/dehydratase domain-containing protein</fullName>
    </recommendedName>
</protein>
<name>A0A2X0IM70_9ACTN</name>
<proteinExistence type="predicted"/>
<dbReference type="Pfam" id="PF01370">
    <property type="entry name" value="Epimerase"/>
    <property type="match status" value="1"/>
</dbReference>
<dbReference type="OrthoDB" id="9801785at2"/>
<evidence type="ECO:0000313" key="2">
    <source>
        <dbReference type="EMBL" id="RAG86232.1"/>
    </source>
</evidence>
<dbReference type="PANTHER" id="PTHR43245">
    <property type="entry name" value="BIFUNCTIONAL POLYMYXIN RESISTANCE PROTEIN ARNA"/>
    <property type="match status" value="1"/>
</dbReference>
<accession>A0A2X0IM70</accession>
<dbReference type="InterPro" id="IPR050177">
    <property type="entry name" value="Lipid_A_modif_metabolic_enz"/>
</dbReference>
<evidence type="ECO:0000259" key="1">
    <source>
        <dbReference type="Pfam" id="PF01370"/>
    </source>
</evidence>
<gene>
    <name evidence="2" type="ORF">DN069_07705</name>
</gene>
<dbReference type="SUPFAM" id="SSF51735">
    <property type="entry name" value="NAD(P)-binding Rossmann-fold domains"/>
    <property type="match status" value="1"/>
</dbReference>
<evidence type="ECO:0000313" key="3">
    <source>
        <dbReference type="Proteomes" id="UP000248889"/>
    </source>
</evidence>
<dbReference type="RefSeq" id="WP_111500105.1">
    <property type="nucleotide sequence ID" value="NZ_QKYN01000030.1"/>
</dbReference>
<dbReference type="EMBL" id="QKYN01000030">
    <property type="protein sequence ID" value="RAG86232.1"/>
    <property type="molecule type" value="Genomic_DNA"/>
</dbReference>